<organism evidence="2 3">
    <name type="scientific">Legionella dresdenensis</name>
    <dbReference type="NCBI Taxonomy" id="450200"/>
    <lineage>
        <taxon>Bacteria</taxon>
        <taxon>Pseudomonadati</taxon>
        <taxon>Pseudomonadota</taxon>
        <taxon>Gammaproteobacteria</taxon>
        <taxon>Legionellales</taxon>
        <taxon>Legionellaceae</taxon>
        <taxon>Legionella</taxon>
    </lineage>
</organism>
<evidence type="ECO:0000256" key="1">
    <source>
        <dbReference type="SAM" id="SignalP"/>
    </source>
</evidence>
<dbReference type="RefSeq" id="WP_382342862.1">
    <property type="nucleotide sequence ID" value="NZ_JBHSAB010000019.1"/>
</dbReference>
<gene>
    <name evidence="2" type="ORF">ACFORL_08070</name>
</gene>
<keyword evidence="1" id="KW-0732">Signal</keyword>
<reference evidence="3" key="1">
    <citation type="journal article" date="2019" name="Int. J. Syst. Evol. Microbiol.">
        <title>The Global Catalogue of Microorganisms (GCM) 10K type strain sequencing project: providing services to taxonomists for standard genome sequencing and annotation.</title>
        <authorList>
            <consortium name="The Broad Institute Genomics Platform"/>
            <consortium name="The Broad Institute Genome Sequencing Center for Infectious Disease"/>
            <person name="Wu L."/>
            <person name="Ma J."/>
        </authorList>
    </citation>
    <scope>NUCLEOTIDE SEQUENCE [LARGE SCALE GENOMIC DNA]</scope>
    <source>
        <strain evidence="3">CCUG 59858</strain>
    </source>
</reference>
<evidence type="ECO:0000313" key="2">
    <source>
        <dbReference type="EMBL" id="MFC3909027.1"/>
    </source>
</evidence>
<protein>
    <submittedName>
        <fullName evidence="2">Uncharacterized protein</fullName>
    </submittedName>
</protein>
<feature type="chain" id="PRO_5045377110" evidence="1">
    <location>
        <begin position="21"/>
        <end position="172"/>
    </location>
</feature>
<proteinExistence type="predicted"/>
<name>A0ABV8CG07_9GAMM</name>
<sequence length="172" mass="18930">MSLKALSIFVLGISPIFAIATPPVEVIGTCKNEKAVNSSVTMTKLINPGGAADEPDCDDHYQRSENNLTYGSIVCNNEAHLIINKQRIKLSTAQNYSINPSIKPGSSISPIAYWSLINFDNQSYLCISDPLSESGQGATFIQYYIVENIMSETPTVNYYFFDKEVMPLTSTD</sequence>
<dbReference type="EMBL" id="JBHSAB010000019">
    <property type="protein sequence ID" value="MFC3909027.1"/>
    <property type="molecule type" value="Genomic_DNA"/>
</dbReference>
<comment type="caution">
    <text evidence="2">The sequence shown here is derived from an EMBL/GenBank/DDBJ whole genome shotgun (WGS) entry which is preliminary data.</text>
</comment>
<feature type="signal peptide" evidence="1">
    <location>
        <begin position="1"/>
        <end position="20"/>
    </location>
</feature>
<dbReference type="Proteomes" id="UP001595758">
    <property type="component" value="Unassembled WGS sequence"/>
</dbReference>
<keyword evidence="3" id="KW-1185">Reference proteome</keyword>
<accession>A0ABV8CG07</accession>
<evidence type="ECO:0000313" key="3">
    <source>
        <dbReference type="Proteomes" id="UP001595758"/>
    </source>
</evidence>